<dbReference type="InterPro" id="IPR005225">
    <property type="entry name" value="Small_GTP-bd"/>
</dbReference>
<dbReference type="SMART" id="SM00175">
    <property type="entry name" value="RAB"/>
    <property type="match status" value="1"/>
</dbReference>
<dbReference type="AlphaFoldDB" id="A0AAV3Z335"/>
<comment type="caution">
    <text evidence="3">The sequence shown here is derived from an EMBL/GenBank/DDBJ whole genome shotgun (WGS) entry which is preliminary data.</text>
</comment>
<dbReference type="InterPro" id="IPR001806">
    <property type="entry name" value="Small_GTPase"/>
</dbReference>
<reference evidence="3 4" key="1">
    <citation type="journal article" date="2021" name="Elife">
        <title>Chloroplast acquisition without the gene transfer in kleptoplastic sea slugs, Plakobranchus ocellatus.</title>
        <authorList>
            <person name="Maeda T."/>
            <person name="Takahashi S."/>
            <person name="Yoshida T."/>
            <person name="Shimamura S."/>
            <person name="Takaki Y."/>
            <person name="Nagai Y."/>
            <person name="Toyoda A."/>
            <person name="Suzuki Y."/>
            <person name="Arimoto A."/>
            <person name="Ishii H."/>
            <person name="Satoh N."/>
            <person name="Nishiyama T."/>
            <person name="Hasebe M."/>
            <person name="Maruyama T."/>
            <person name="Minagawa J."/>
            <person name="Obokata J."/>
            <person name="Shigenobu S."/>
        </authorList>
    </citation>
    <scope>NUCLEOTIDE SEQUENCE [LARGE SCALE GENOMIC DNA]</scope>
</reference>
<keyword evidence="4" id="KW-1185">Reference proteome</keyword>
<dbReference type="SMART" id="SM00174">
    <property type="entry name" value="RHO"/>
    <property type="match status" value="1"/>
</dbReference>
<gene>
    <name evidence="3" type="ORF">PoB_001608500</name>
</gene>
<evidence type="ECO:0000256" key="1">
    <source>
        <dbReference type="ARBA" id="ARBA00006270"/>
    </source>
</evidence>
<keyword evidence="2" id="KW-0547">Nucleotide-binding</keyword>
<comment type="similarity">
    <text evidence="1">Belongs to the small GTPase superfamily. Rab family.</text>
</comment>
<protein>
    <submittedName>
        <fullName evidence="3">Ras-related protein rab-26</fullName>
    </submittedName>
</protein>
<proteinExistence type="inferred from homology"/>
<dbReference type="SUPFAM" id="SSF52540">
    <property type="entry name" value="P-loop containing nucleoside triphosphate hydrolases"/>
    <property type="match status" value="1"/>
</dbReference>
<evidence type="ECO:0000313" key="3">
    <source>
        <dbReference type="EMBL" id="GFN89579.1"/>
    </source>
</evidence>
<dbReference type="PROSITE" id="PS51419">
    <property type="entry name" value="RAB"/>
    <property type="match status" value="1"/>
</dbReference>
<dbReference type="Proteomes" id="UP000735302">
    <property type="component" value="Unassembled WGS sequence"/>
</dbReference>
<dbReference type="Gene3D" id="3.40.50.300">
    <property type="entry name" value="P-loop containing nucleotide triphosphate hydrolases"/>
    <property type="match status" value="1"/>
</dbReference>
<name>A0AAV3Z335_9GAST</name>
<sequence length="225" mass="25091">MNAGETYALASCARECVYNVRISLIGDSDVGKTSISKAFTGCCAVGGKGRTLPTVGYDFGTAWRRYANGDSVRYVIVDTAGQERYSHALPNYMRDSDAVVIVYDVSQRSSFDHIDRWLSIVNTRLPCDTPTVLVGNKCDKANERDVSTEEGKKKAESHNMFFLESSAWTGQHIHRIFEHLATEIRDKKLHELFYGAKKPLSEMAFRLPSDQALSQNKNKSCCNSS</sequence>
<evidence type="ECO:0000313" key="4">
    <source>
        <dbReference type="Proteomes" id="UP000735302"/>
    </source>
</evidence>
<organism evidence="3 4">
    <name type="scientific">Plakobranchus ocellatus</name>
    <dbReference type="NCBI Taxonomy" id="259542"/>
    <lineage>
        <taxon>Eukaryota</taxon>
        <taxon>Metazoa</taxon>
        <taxon>Spiralia</taxon>
        <taxon>Lophotrochozoa</taxon>
        <taxon>Mollusca</taxon>
        <taxon>Gastropoda</taxon>
        <taxon>Heterobranchia</taxon>
        <taxon>Euthyneura</taxon>
        <taxon>Panpulmonata</taxon>
        <taxon>Sacoglossa</taxon>
        <taxon>Placobranchoidea</taxon>
        <taxon>Plakobranchidae</taxon>
        <taxon>Plakobranchus</taxon>
    </lineage>
</organism>
<dbReference type="NCBIfam" id="TIGR00231">
    <property type="entry name" value="small_GTP"/>
    <property type="match status" value="1"/>
</dbReference>
<dbReference type="GO" id="GO:0005525">
    <property type="term" value="F:GTP binding"/>
    <property type="evidence" value="ECO:0007669"/>
    <property type="project" value="InterPro"/>
</dbReference>
<dbReference type="EMBL" id="BLXT01001944">
    <property type="protein sequence ID" value="GFN89579.1"/>
    <property type="molecule type" value="Genomic_DNA"/>
</dbReference>
<dbReference type="PROSITE" id="PS51421">
    <property type="entry name" value="RAS"/>
    <property type="match status" value="1"/>
</dbReference>
<dbReference type="FunFam" id="3.40.50.300:FF:001447">
    <property type="entry name" value="Ras-related protein Rab-1B"/>
    <property type="match status" value="1"/>
</dbReference>
<dbReference type="SMART" id="SM00173">
    <property type="entry name" value="RAS"/>
    <property type="match status" value="1"/>
</dbReference>
<dbReference type="CDD" id="cd00154">
    <property type="entry name" value="Rab"/>
    <property type="match status" value="1"/>
</dbReference>
<dbReference type="GO" id="GO:0003924">
    <property type="term" value="F:GTPase activity"/>
    <property type="evidence" value="ECO:0007669"/>
    <property type="project" value="InterPro"/>
</dbReference>
<accession>A0AAV3Z335</accession>
<dbReference type="PANTHER" id="PTHR47978">
    <property type="match status" value="1"/>
</dbReference>
<dbReference type="InterPro" id="IPR027417">
    <property type="entry name" value="P-loop_NTPase"/>
</dbReference>
<dbReference type="PRINTS" id="PR00449">
    <property type="entry name" value="RASTRNSFRMNG"/>
</dbReference>
<evidence type="ECO:0000256" key="2">
    <source>
        <dbReference type="ARBA" id="ARBA00022741"/>
    </source>
</evidence>
<dbReference type="Pfam" id="PF00071">
    <property type="entry name" value="Ras"/>
    <property type="match status" value="1"/>
</dbReference>